<evidence type="ECO:0000256" key="1">
    <source>
        <dbReference type="SAM" id="MobiDB-lite"/>
    </source>
</evidence>
<name>A0ABU9BR02_9BURK</name>
<reference evidence="2 3" key="1">
    <citation type="submission" date="2024-04" db="EMBL/GenBank/DDBJ databases">
        <title>Novel species of the genus Ideonella isolated from streams.</title>
        <authorList>
            <person name="Lu H."/>
        </authorList>
    </citation>
    <scope>NUCLEOTIDE SEQUENCE [LARGE SCALE GENOMIC DNA]</scope>
    <source>
        <strain evidence="2 3">DXS29W</strain>
    </source>
</reference>
<evidence type="ECO:0000313" key="3">
    <source>
        <dbReference type="Proteomes" id="UP001371218"/>
    </source>
</evidence>
<accession>A0ABU9BR02</accession>
<feature type="compositionally biased region" description="Basic and acidic residues" evidence="1">
    <location>
        <begin position="114"/>
        <end position="131"/>
    </location>
</feature>
<dbReference type="RefSeq" id="WP_341426790.1">
    <property type="nucleotide sequence ID" value="NZ_JBBUTG010000010.1"/>
</dbReference>
<comment type="caution">
    <text evidence="2">The sequence shown here is derived from an EMBL/GenBank/DDBJ whole genome shotgun (WGS) entry which is preliminary data.</text>
</comment>
<evidence type="ECO:0000313" key="2">
    <source>
        <dbReference type="EMBL" id="MEK8032377.1"/>
    </source>
</evidence>
<keyword evidence="3" id="KW-1185">Reference proteome</keyword>
<dbReference type="Proteomes" id="UP001371218">
    <property type="component" value="Unassembled WGS sequence"/>
</dbReference>
<organism evidence="2 3">
    <name type="scientific">Ideonella lacteola</name>
    <dbReference type="NCBI Taxonomy" id="2984193"/>
    <lineage>
        <taxon>Bacteria</taxon>
        <taxon>Pseudomonadati</taxon>
        <taxon>Pseudomonadota</taxon>
        <taxon>Betaproteobacteria</taxon>
        <taxon>Burkholderiales</taxon>
        <taxon>Sphaerotilaceae</taxon>
        <taxon>Ideonella</taxon>
    </lineage>
</organism>
<feature type="region of interest" description="Disordered" evidence="1">
    <location>
        <begin position="79"/>
        <end position="138"/>
    </location>
</feature>
<proteinExistence type="predicted"/>
<gene>
    <name evidence="2" type="ORF">AACH06_16245</name>
</gene>
<protein>
    <submittedName>
        <fullName evidence="2">Uncharacterized protein</fullName>
    </submittedName>
</protein>
<dbReference type="PROSITE" id="PS51257">
    <property type="entry name" value="PROKAR_LIPOPROTEIN"/>
    <property type="match status" value="1"/>
</dbReference>
<sequence length="138" mass="14526">MRCALLALVTPLCMGLAGCDLLGIEGATVVAERKAAEGKAIGAACRHAGRAIEDCYVLNKKAEKASIYAGWREMDDYMRENKLEPVPPQIKAETPKSKSGGDGEEEAEPSAKVADAEAKPKDGKEGKDGKGKKVASAH</sequence>
<dbReference type="EMBL" id="JBBUTG010000010">
    <property type="protein sequence ID" value="MEK8032377.1"/>
    <property type="molecule type" value="Genomic_DNA"/>
</dbReference>